<protein>
    <recommendedName>
        <fullName evidence="4">Transmembrane protein</fullName>
    </recommendedName>
</protein>
<reference evidence="2 3" key="1">
    <citation type="journal article" date="2024" name="G3 (Bethesda)">
        <title>Genome assembly of Hibiscus sabdariffa L. provides insights into metabolisms of medicinal natural products.</title>
        <authorList>
            <person name="Kim T."/>
        </authorList>
    </citation>
    <scope>NUCLEOTIDE SEQUENCE [LARGE SCALE GENOMIC DNA]</scope>
    <source>
        <strain evidence="2">TK-2024</strain>
        <tissue evidence="2">Old leaves</tissue>
    </source>
</reference>
<keyword evidence="1" id="KW-0472">Membrane</keyword>
<comment type="caution">
    <text evidence="2">The sequence shown here is derived from an EMBL/GenBank/DDBJ whole genome shotgun (WGS) entry which is preliminary data.</text>
</comment>
<evidence type="ECO:0000313" key="2">
    <source>
        <dbReference type="EMBL" id="KAK9002731.1"/>
    </source>
</evidence>
<organism evidence="2 3">
    <name type="scientific">Hibiscus sabdariffa</name>
    <name type="common">roselle</name>
    <dbReference type="NCBI Taxonomy" id="183260"/>
    <lineage>
        <taxon>Eukaryota</taxon>
        <taxon>Viridiplantae</taxon>
        <taxon>Streptophyta</taxon>
        <taxon>Embryophyta</taxon>
        <taxon>Tracheophyta</taxon>
        <taxon>Spermatophyta</taxon>
        <taxon>Magnoliopsida</taxon>
        <taxon>eudicotyledons</taxon>
        <taxon>Gunneridae</taxon>
        <taxon>Pentapetalae</taxon>
        <taxon>rosids</taxon>
        <taxon>malvids</taxon>
        <taxon>Malvales</taxon>
        <taxon>Malvaceae</taxon>
        <taxon>Malvoideae</taxon>
        <taxon>Hibiscus</taxon>
    </lineage>
</organism>
<dbReference type="EMBL" id="JBBPBN010000034">
    <property type="protein sequence ID" value="KAK9002731.1"/>
    <property type="molecule type" value="Genomic_DNA"/>
</dbReference>
<sequence length="115" mass="12765">MKCHLSTGSNCIISLLENDSARKKGFWVRYGNNEVPSCRFYASFVLLVACFGCELNVRGVVFISVSISGVDILAVFFSGFGSFSLVSPRFPCFLCSVFCVCHVYLGIEHQRAREC</sequence>
<name>A0ABR2QPY8_9ROSI</name>
<evidence type="ECO:0008006" key="4">
    <source>
        <dbReference type="Google" id="ProtNLM"/>
    </source>
</evidence>
<keyword evidence="1" id="KW-0812">Transmembrane</keyword>
<dbReference type="Proteomes" id="UP001396334">
    <property type="component" value="Unassembled WGS sequence"/>
</dbReference>
<feature type="transmembrane region" description="Helical" evidence="1">
    <location>
        <begin position="62"/>
        <end position="82"/>
    </location>
</feature>
<gene>
    <name evidence="2" type="ORF">V6N11_060313</name>
</gene>
<feature type="transmembrane region" description="Helical" evidence="1">
    <location>
        <begin position="88"/>
        <end position="107"/>
    </location>
</feature>
<keyword evidence="3" id="KW-1185">Reference proteome</keyword>
<proteinExistence type="predicted"/>
<keyword evidence="1" id="KW-1133">Transmembrane helix</keyword>
<evidence type="ECO:0000313" key="3">
    <source>
        <dbReference type="Proteomes" id="UP001396334"/>
    </source>
</evidence>
<accession>A0ABR2QPY8</accession>
<evidence type="ECO:0000256" key="1">
    <source>
        <dbReference type="SAM" id="Phobius"/>
    </source>
</evidence>